<protein>
    <submittedName>
        <fullName evidence="2 4">Uncharacterized protein</fullName>
    </submittedName>
</protein>
<evidence type="ECO:0000256" key="1">
    <source>
        <dbReference type="SAM" id="MobiDB-lite"/>
    </source>
</evidence>
<dbReference type="OrthoDB" id="5873683at2759"/>
<accession>A0A183E1F3</accession>
<reference evidence="2 3" key="2">
    <citation type="submission" date="2018-11" db="EMBL/GenBank/DDBJ databases">
        <authorList>
            <consortium name="Pathogen Informatics"/>
        </authorList>
    </citation>
    <scope>NUCLEOTIDE SEQUENCE [LARGE SCALE GENOMIC DNA]</scope>
</reference>
<name>A0A183E1F3_9BILA</name>
<organism evidence="4">
    <name type="scientific">Gongylonema pulchrum</name>
    <dbReference type="NCBI Taxonomy" id="637853"/>
    <lineage>
        <taxon>Eukaryota</taxon>
        <taxon>Metazoa</taxon>
        <taxon>Ecdysozoa</taxon>
        <taxon>Nematoda</taxon>
        <taxon>Chromadorea</taxon>
        <taxon>Rhabditida</taxon>
        <taxon>Spirurina</taxon>
        <taxon>Spiruromorpha</taxon>
        <taxon>Spiruroidea</taxon>
        <taxon>Gongylonematidae</taxon>
        <taxon>Gongylonema</taxon>
    </lineage>
</organism>
<gene>
    <name evidence="2" type="ORF">GPUH_LOCUS14793</name>
</gene>
<dbReference type="AlphaFoldDB" id="A0A183E1F3"/>
<sequence length="85" mass="9697">MQSRDFEQLCEFMMRVNPANDSSEGWMESSSDTDDPEPMTTAPTAISQPRFNRRSGTGCEHHSLVYDLGRHTVEHWANFAKKASF</sequence>
<dbReference type="EMBL" id="UYRT01081662">
    <property type="protein sequence ID" value="VDN24782.1"/>
    <property type="molecule type" value="Genomic_DNA"/>
</dbReference>
<evidence type="ECO:0000313" key="3">
    <source>
        <dbReference type="Proteomes" id="UP000271098"/>
    </source>
</evidence>
<evidence type="ECO:0000313" key="2">
    <source>
        <dbReference type="EMBL" id="VDN24782.1"/>
    </source>
</evidence>
<feature type="compositionally biased region" description="Polar residues" evidence="1">
    <location>
        <begin position="41"/>
        <end position="50"/>
    </location>
</feature>
<feature type="region of interest" description="Disordered" evidence="1">
    <location>
        <begin position="19"/>
        <end position="55"/>
    </location>
</feature>
<keyword evidence="3" id="KW-1185">Reference proteome</keyword>
<reference evidence="4" key="1">
    <citation type="submission" date="2016-06" db="UniProtKB">
        <authorList>
            <consortium name="WormBaseParasite"/>
        </authorList>
    </citation>
    <scope>IDENTIFICATION</scope>
</reference>
<dbReference type="WBParaSite" id="GPUH_0001481301-mRNA-1">
    <property type="protein sequence ID" value="GPUH_0001481301-mRNA-1"/>
    <property type="gene ID" value="GPUH_0001481301"/>
</dbReference>
<dbReference type="Proteomes" id="UP000271098">
    <property type="component" value="Unassembled WGS sequence"/>
</dbReference>
<proteinExistence type="predicted"/>
<evidence type="ECO:0000313" key="4">
    <source>
        <dbReference type="WBParaSite" id="GPUH_0001481301-mRNA-1"/>
    </source>
</evidence>